<keyword evidence="2" id="KW-1185">Reference proteome</keyword>
<name>A0A2X4PWY9_9PORP</name>
<organism evidence="1 2">
    <name type="scientific">Porphyromonas crevioricanis</name>
    <dbReference type="NCBI Taxonomy" id="393921"/>
    <lineage>
        <taxon>Bacteria</taxon>
        <taxon>Pseudomonadati</taxon>
        <taxon>Bacteroidota</taxon>
        <taxon>Bacteroidia</taxon>
        <taxon>Bacteroidales</taxon>
        <taxon>Porphyromonadaceae</taxon>
        <taxon>Porphyromonas</taxon>
    </lineage>
</organism>
<dbReference type="InterPro" id="IPR019271">
    <property type="entry name" value="DUF2284_metal-binding"/>
</dbReference>
<dbReference type="Proteomes" id="UP000249300">
    <property type="component" value="Chromosome 1"/>
</dbReference>
<reference evidence="1 2" key="1">
    <citation type="submission" date="2018-06" db="EMBL/GenBank/DDBJ databases">
        <authorList>
            <consortium name="Pathogen Informatics"/>
            <person name="Doyle S."/>
        </authorList>
    </citation>
    <scope>NUCLEOTIDE SEQUENCE [LARGE SCALE GENOMIC DNA]</scope>
    <source>
        <strain evidence="1 2">NCTC12858</strain>
    </source>
</reference>
<sequence>MAIPLLSDDYSVSDKSVVWPLSAYIRHYHHPEVFVSYCQKCSRYGRTWSCPPFDFSPSDYLSPYHSIGILATRIYPNPNLNERILRRESSMKELYDGLIRLERAKLDSVLLDLEKEYPGMQAAYAGHCHFCPNRGCTRSNGLPCRFPHKMRPSLEALGFDLCRTTTELMGIELQWGQDGLLPDFYCLISGLLFSPSIPVESTAAILLRLGELRQETEQQ</sequence>
<dbReference type="AlphaFoldDB" id="A0A2X4PWY9"/>
<dbReference type="RefSeq" id="WP_023940991.1">
    <property type="nucleotide sequence ID" value="NZ_LS483447.1"/>
</dbReference>
<dbReference type="EMBL" id="LS483447">
    <property type="protein sequence ID" value="SQH72999.1"/>
    <property type="molecule type" value="Genomic_DNA"/>
</dbReference>
<dbReference type="Pfam" id="PF10050">
    <property type="entry name" value="DUF2284"/>
    <property type="match status" value="1"/>
</dbReference>
<evidence type="ECO:0000313" key="1">
    <source>
        <dbReference type="EMBL" id="SQH72999.1"/>
    </source>
</evidence>
<evidence type="ECO:0000313" key="2">
    <source>
        <dbReference type="Proteomes" id="UP000249300"/>
    </source>
</evidence>
<protein>
    <submittedName>
        <fullName evidence="1">Predicted metal-binding protein</fullName>
    </submittedName>
</protein>
<proteinExistence type="predicted"/>
<gene>
    <name evidence="1" type="ORF">NCTC12858_00837</name>
</gene>
<dbReference type="KEGG" id="pcre:NCTC12858_00837"/>
<accession>A0A2X4PWY9</accession>